<keyword evidence="2 4" id="KW-0808">Transferase</keyword>
<organism evidence="5 6">
    <name type="scientific">Granulicatella elegans ATCC 700633</name>
    <dbReference type="NCBI Taxonomy" id="626369"/>
    <lineage>
        <taxon>Bacteria</taxon>
        <taxon>Bacillati</taxon>
        <taxon>Bacillota</taxon>
        <taxon>Bacilli</taxon>
        <taxon>Lactobacillales</taxon>
        <taxon>Carnobacteriaceae</taxon>
        <taxon>Granulicatella</taxon>
    </lineage>
</organism>
<name>D0BM93_9LACT</name>
<dbReference type="InterPro" id="IPR004381">
    <property type="entry name" value="Glycerate_kinase"/>
</dbReference>
<dbReference type="InterPro" id="IPR018193">
    <property type="entry name" value="Glyc_kinase_flavodox-like_fold"/>
</dbReference>
<reference evidence="5" key="2">
    <citation type="submission" date="2011-10" db="EMBL/GenBank/DDBJ databases">
        <title>The Genome Sequence of Granulicatella elegans ATCC 700633.</title>
        <authorList>
            <consortium name="The Broad Institute Genome Sequencing Platform"/>
            <consortium name="The Broad Institute Genome Sequencing Center for Infectious Disease"/>
            <person name="Earl A."/>
            <person name="Ward D."/>
            <person name="Feldgarden M."/>
            <person name="Gevers D."/>
            <person name="Sibley C.D."/>
            <person name="Field T.R."/>
            <person name="Grinwis M."/>
            <person name="Eshaghurshan C.S."/>
            <person name="Surette M.G."/>
            <person name="Young S.K."/>
            <person name="Zeng Q."/>
            <person name="Gargeya S."/>
            <person name="Fitzgerald M."/>
            <person name="Haas B."/>
            <person name="Abouelleil A."/>
            <person name="Alvarado L."/>
            <person name="Arachchi H.M."/>
            <person name="Berlin A."/>
            <person name="Brown A."/>
            <person name="Chapman S.B."/>
            <person name="Chen Z."/>
            <person name="Dunbar C."/>
            <person name="Freedman E."/>
            <person name="Gearin G."/>
            <person name="Goldberg J."/>
            <person name="Griggs A."/>
            <person name="Gujja S."/>
            <person name="Heiman D."/>
            <person name="Howarth C."/>
            <person name="Larson L."/>
            <person name="Lui A."/>
            <person name="MacDonald P.J.P."/>
            <person name="Montmayeur A."/>
            <person name="Murphy C."/>
            <person name="Neiman D."/>
            <person name="Pearson M."/>
            <person name="Priest M."/>
            <person name="Roberts A."/>
            <person name="Saif S."/>
            <person name="Shea T."/>
            <person name="Shenoy N."/>
            <person name="Sisk P."/>
            <person name="Stolte C."/>
            <person name="Sykes S."/>
            <person name="Wortman J."/>
            <person name="Nusbaum C."/>
            <person name="Birren B."/>
        </authorList>
    </citation>
    <scope>NUCLEOTIDE SEQUENCE [LARGE SCALE GENOMIC DNA]</scope>
    <source>
        <strain evidence="5">ATCC 700633</strain>
    </source>
</reference>
<dbReference type="AlphaFoldDB" id="D0BM93"/>
<evidence type="ECO:0000256" key="4">
    <source>
        <dbReference type="PIRNR" id="PIRNR006078"/>
    </source>
</evidence>
<proteinExistence type="inferred from homology"/>
<sequence>MKVVVAIDSFKGSLSSMEAGKAIAEGIKRVYQNAEVVVRPLADGGEGTVEALVEGMGGIFVTKEVTGPLGEKVEAIYGIIESKDDLSKTAIIEMSAAAGITLVPEESRNPMNTTTFGVGELILDAIERGCRHFIVGIGGSATNDGGVGMLQALGYDFVTQEGKAISYGGNGLRELASIEESNVHPTLKECTFKVACDVTNPLCGENGSSAIFGPQKGATPEMVQELDQLLLHYAELSKNINSHADRFYPGTGAAGGMGFAFLTYTNATLESGIQIVLKETKLEELIATADFVVTGEGRLDGQTALGKAPIGVATLAKKHQKKVLAFAGAVTPDAKECNQHGIDAFFPILRGVVTLKEAMNKEVAHQNMVDTVEQVFRVVEMMKEGK</sequence>
<keyword evidence="3 4" id="KW-0418">Kinase</keyword>
<dbReference type="HOGENOM" id="CLU_028255_0_0_9"/>
<evidence type="ECO:0000313" key="5">
    <source>
        <dbReference type="EMBL" id="EEW93108.1"/>
    </source>
</evidence>
<comment type="caution">
    <text evidence="5">The sequence shown here is derived from an EMBL/GenBank/DDBJ whole genome shotgun (WGS) entry which is preliminary data.</text>
</comment>
<evidence type="ECO:0000256" key="2">
    <source>
        <dbReference type="ARBA" id="ARBA00022679"/>
    </source>
</evidence>
<dbReference type="InterPro" id="IPR018197">
    <property type="entry name" value="Glycerate_kinase_RE-like"/>
</dbReference>
<dbReference type="PANTHER" id="PTHR21599">
    <property type="entry name" value="GLYCERATE KINASE"/>
    <property type="match status" value="1"/>
</dbReference>
<keyword evidence="6" id="KW-1185">Reference proteome</keyword>
<gene>
    <name evidence="5" type="ORF">HMPREF0446_01096</name>
</gene>
<dbReference type="Pfam" id="PF02595">
    <property type="entry name" value="Gly_kinase"/>
    <property type="match status" value="1"/>
</dbReference>
<dbReference type="Gene3D" id="3.40.50.10350">
    <property type="entry name" value="Glycerate kinase, domain 1"/>
    <property type="match status" value="1"/>
</dbReference>
<accession>D0BM93</accession>
<dbReference type="EMBL" id="ACRF02000016">
    <property type="protein sequence ID" value="EEW93108.1"/>
    <property type="molecule type" value="Genomic_DNA"/>
</dbReference>
<evidence type="ECO:0000256" key="3">
    <source>
        <dbReference type="ARBA" id="ARBA00022777"/>
    </source>
</evidence>
<dbReference type="PIRSF" id="PIRSF006078">
    <property type="entry name" value="GlxK"/>
    <property type="match status" value="1"/>
</dbReference>
<dbReference type="RefSeq" id="WP_006703372.1">
    <property type="nucleotide sequence ID" value="NZ_KI391971.1"/>
</dbReference>
<dbReference type="eggNOG" id="COG1929">
    <property type="taxonomic scope" value="Bacteria"/>
</dbReference>
<comment type="similarity">
    <text evidence="1 4">Belongs to the glycerate kinase type-1 family.</text>
</comment>
<dbReference type="PANTHER" id="PTHR21599:SF0">
    <property type="entry name" value="GLYCERATE KINASE"/>
    <property type="match status" value="1"/>
</dbReference>
<dbReference type="Gene3D" id="3.90.1510.10">
    <property type="entry name" value="Glycerate kinase, domain 2"/>
    <property type="match status" value="1"/>
</dbReference>
<dbReference type="OrthoDB" id="9774290at2"/>
<reference evidence="5" key="1">
    <citation type="submission" date="2009-09" db="EMBL/GenBank/DDBJ databases">
        <authorList>
            <consortium name="The Broad Institute Genome Sequencing Platform"/>
            <person name="Ward D."/>
            <person name="Feldgarden M."/>
            <person name="Earl A."/>
            <person name="Young S.K."/>
            <person name="Zeng Q."/>
            <person name="Koehrsen M."/>
            <person name="Alvarado L."/>
            <person name="Berlin A."/>
            <person name="Bochicchio J."/>
            <person name="Borenstein D."/>
            <person name="Chapman S.B."/>
            <person name="Chen Z."/>
            <person name="Engels R."/>
            <person name="Freedman E."/>
            <person name="Gellesch M."/>
            <person name="Goldberg J."/>
            <person name="Griggs A."/>
            <person name="Gujja S."/>
            <person name="Heilman E."/>
            <person name="Heiman D."/>
            <person name="Hepburn T."/>
            <person name="Howarth C."/>
            <person name="Jen D."/>
            <person name="Larson L."/>
            <person name="Lewis B."/>
            <person name="Mehta T."/>
            <person name="Park D."/>
            <person name="Pearson M."/>
            <person name="Roberts A."/>
            <person name="Saif S."/>
            <person name="Shea T."/>
            <person name="Shenoy N."/>
            <person name="Sisk P."/>
            <person name="Stolte C."/>
            <person name="Sykes S."/>
            <person name="Thomson T."/>
            <person name="Walk T."/>
            <person name="White J."/>
            <person name="Yandava C."/>
            <person name="Sibley C.D."/>
            <person name="Field T.R."/>
            <person name="Grinwis M."/>
            <person name="Eshaghurshan C.S."/>
            <person name="Surette M.G."/>
            <person name="Haas B."/>
            <person name="Nusbaum C."/>
            <person name="Birren B."/>
        </authorList>
    </citation>
    <scope>NUCLEOTIDE SEQUENCE [LARGE SCALE GENOMIC DNA]</scope>
    <source>
        <strain evidence="5">ATCC 700633</strain>
    </source>
</reference>
<dbReference type="InterPro" id="IPR036129">
    <property type="entry name" value="Glycerate_kinase_sf"/>
</dbReference>
<dbReference type="GO" id="GO:0031388">
    <property type="term" value="P:organic acid phosphorylation"/>
    <property type="evidence" value="ECO:0007669"/>
    <property type="project" value="UniProtKB-UniRule"/>
</dbReference>
<protein>
    <submittedName>
        <fullName evidence="5">Glycerate kinase</fullName>
    </submittedName>
</protein>
<dbReference type="SUPFAM" id="SSF110738">
    <property type="entry name" value="Glycerate kinase I"/>
    <property type="match status" value="1"/>
</dbReference>
<dbReference type="GO" id="GO:0008887">
    <property type="term" value="F:glycerate kinase activity"/>
    <property type="evidence" value="ECO:0007669"/>
    <property type="project" value="UniProtKB-UniRule"/>
</dbReference>
<evidence type="ECO:0000256" key="1">
    <source>
        <dbReference type="ARBA" id="ARBA00006284"/>
    </source>
</evidence>
<dbReference type="STRING" id="626369.HMPREF0446_01096"/>
<dbReference type="NCBIfam" id="TIGR00045">
    <property type="entry name" value="glycerate kinase"/>
    <property type="match status" value="1"/>
</dbReference>
<dbReference type="Proteomes" id="UP000002939">
    <property type="component" value="Unassembled WGS sequence"/>
</dbReference>
<evidence type="ECO:0000313" key="6">
    <source>
        <dbReference type="Proteomes" id="UP000002939"/>
    </source>
</evidence>